<sequence length="369" mass="42552">MIRKFDLNIERILDNWELKHAVREIIANAIDEQKLSGTSDIQIFKRNGEWIVKDFGRGLKYEDFTQNENNEKLSAKGIIGRFGIGLKDALATFDRNQVSVLILSKYGKITLGRSHKNGFDDVVTLHAYIDDPIDKNMVGTEFHLKNIPDEAIENAKKLFLKFNDYQIVGRTKYGDIIENSGYYSKIYVNGVLVATEDNFLFSYNITSINTQLKKSMNRERTNVGRTAYASIVRAMLLECKDEKVAEELSNDFKGYSYGNTHDELKWIDVQRHAVQIMNEKHNAIFVTSKNIQENNDLVTEARDGGENHNGSDIIVIPENLYNKLSDDNESKPEEQKVRTFDQFVTERSNNFEYKFTQVSEVKRIDLFNK</sequence>
<dbReference type="Proteomes" id="UP001204015">
    <property type="component" value="Unassembled WGS sequence"/>
</dbReference>
<evidence type="ECO:0000259" key="1">
    <source>
        <dbReference type="Pfam" id="PF25856"/>
    </source>
</evidence>
<dbReference type="InterPro" id="IPR036890">
    <property type="entry name" value="HATPase_C_sf"/>
</dbReference>
<dbReference type="GO" id="GO:0005524">
    <property type="term" value="F:ATP binding"/>
    <property type="evidence" value="ECO:0007669"/>
    <property type="project" value="UniProtKB-KW"/>
</dbReference>
<evidence type="ECO:0000313" key="2">
    <source>
        <dbReference type="EMBL" id="MCO6026572.1"/>
    </source>
</evidence>
<reference evidence="2 3" key="1">
    <citation type="submission" date="2022-06" db="EMBL/GenBank/DDBJ databases">
        <title>A taxonomic note on the genus Prevotella: Description of four novel genera and emended description of the genera Hallella and Xylanibacter.</title>
        <authorList>
            <person name="Hitch T.C.A."/>
        </authorList>
    </citation>
    <scope>NUCLEOTIDE SEQUENCE [LARGE SCALE GENOMIC DNA]</scope>
    <source>
        <strain evidence="2 3">DSM 100619</strain>
    </source>
</reference>
<feature type="domain" description="MPN635 N-terminal" evidence="1">
    <location>
        <begin position="151"/>
        <end position="241"/>
    </location>
</feature>
<dbReference type="SUPFAM" id="SSF55874">
    <property type="entry name" value="ATPase domain of HSP90 chaperone/DNA topoisomerase II/histidine kinase"/>
    <property type="match status" value="1"/>
</dbReference>
<keyword evidence="2" id="KW-0067">ATP-binding</keyword>
<protein>
    <submittedName>
        <fullName evidence="2">ATP-binding protein</fullName>
    </submittedName>
</protein>
<proteinExistence type="predicted"/>
<dbReference type="Gene3D" id="3.30.565.10">
    <property type="entry name" value="Histidine kinase-like ATPase, C-terminal domain"/>
    <property type="match status" value="1"/>
</dbReference>
<keyword evidence="2" id="KW-0547">Nucleotide-binding</keyword>
<organism evidence="2 3">
    <name type="scientific">Segatella cerevisiae</name>
    <dbReference type="NCBI Taxonomy" id="2053716"/>
    <lineage>
        <taxon>Bacteria</taxon>
        <taxon>Pseudomonadati</taxon>
        <taxon>Bacteroidota</taxon>
        <taxon>Bacteroidia</taxon>
        <taxon>Bacteroidales</taxon>
        <taxon>Prevotellaceae</taxon>
        <taxon>Segatella</taxon>
    </lineage>
</organism>
<name>A0ABT1BZR1_9BACT</name>
<dbReference type="EMBL" id="JAMXLY010000077">
    <property type="protein sequence ID" value="MCO6026572.1"/>
    <property type="molecule type" value="Genomic_DNA"/>
</dbReference>
<keyword evidence="3" id="KW-1185">Reference proteome</keyword>
<dbReference type="InterPro" id="IPR058987">
    <property type="entry name" value="MPN635_N"/>
</dbReference>
<comment type="caution">
    <text evidence="2">The sequence shown here is derived from an EMBL/GenBank/DDBJ whole genome shotgun (WGS) entry which is preliminary data.</text>
</comment>
<dbReference type="RefSeq" id="WP_252761921.1">
    <property type="nucleotide sequence ID" value="NZ_JAMXLY010000077.1"/>
</dbReference>
<dbReference type="Pfam" id="PF25856">
    <property type="entry name" value="MPN635_N"/>
    <property type="match status" value="1"/>
</dbReference>
<gene>
    <name evidence="2" type="ORF">NG821_12125</name>
</gene>
<accession>A0ABT1BZR1</accession>
<evidence type="ECO:0000313" key="3">
    <source>
        <dbReference type="Proteomes" id="UP001204015"/>
    </source>
</evidence>